<dbReference type="PROSITE" id="PS00211">
    <property type="entry name" value="ABC_TRANSPORTER_1"/>
    <property type="match status" value="1"/>
</dbReference>
<sequence length="244" mass="25540">MQLDHVVFGYGDRAPVLDGVDLELEPGTVTALVEPSGSGKTTVTRLIARFWDANQGAVRIGGVDVKDLSDEYRAAQLSLVFQDAYLFNESLRENIALGDPDASESEVLHAAELAQVTPIAERIPGGWDGSVGEGGKLLSGGDRQRVSIARALLKKAPILLLDEAIAALDRPYALPSSRCEAKSRCPSLSIRPKPSPTPTASRSLSTAASPRSVLIRSCSPATRATPPSGPAASKPSSGSLAAVM</sequence>
<gene>
    <name evidence="5" type="ORF">DDE84_03870</name>
</gene>
<dbReference type="GeneID" id="78126829"/>
<dbReference type="InterPro" id="IPR003593">
    <property type="entry name" value="AAA+_ATPase"/>
</dbReference>
<organism evidence="5 6">
    <name type="scientific">Bifidobacterium tibiigranuli</name>
    <dbReference type="NCBI Taxonomy" id="2172043"/>
    <lineage>
        <taxon>Bacteria</taxon>
        <taxon>Bacillati</taxon>
        <taxon>Actinomycetota</taxon>
        <taxon>Actinomycetes</taxon>
        <taxon>Bifidobacteriales</taxon>
        <taxon>Bifidobacteriaceae</taxon>
        <taxon>Bifidobacterium</taxon>
    </lineage>
</organism>
<protein>
    <submittedName>
        <fullName evidence="5">ATP-binding cassette domain-containing protein</fullName>
    </submittedName>
</protein>
<dbReference type="GO" id="GO:0016887">
    <property type="term" value="F:ATP hydrolysis activity"/>
    <property type="evidence" value="ECO:0007669"/>
    <property type="project" value="InterPro"/>
</dbReference>
<dbReference type="PROSITE" id="PS50893">
    <property type="entry name" value="ABC_TRANSPORTER_2"/>
    <property type="match status" value="1"/>
</dbReference>
<dbReference type="SMART" id="SM00382">
    <property type="entry name" value="AAA"/>
    <property type="match status" value="1"/>
</dbReference>
<dbReference type="InterPro" id="IPR039421">
    <property type="entry name" value="Type_1_exporter"/>
</dbReference>
<evidence type="ECO:0000256" key="2">
    <source>
        <dbReference type="ARBA" id="ARBA00022840"/>
    </source>
</evidence>
<evidence type="ECO:0000256" key="1">
    <source>
        <dbReference type="ARBA" id="ARBA00022741"/>
    </source>
</evidence>
<dbReference type="Pfam" id="PF00005">
    <property type="entry name" value="ABC_tran"/>
    <property type="match status" value="1"/>
</dbReference>
<dbReference type="InterPro" id="IPR003439">
    <property type="entry name" value="ABC_transporter-like_ATP-bd"/>
</dbReference>
<dbReference type="EMBL" id="QDAG01000003">
    <property type="protein sequence ID" value="KAE8129216.1"/>
    <property type="molecule type" value="Genomic_DNA"/>
</dbReference>
<dbReference type="GO" id="GO:0034040">
    <property type="term" value="F:ATPase-coupled lipid transmembrane transporter activity"/>
    <property type="evidence" value="ECO:0007669"/>
    <property type="project" value="TreeGrafter"/>
</dbReference>
<proteinExistence type="predicted"/>
<evidence type="ECO:0000313" key="6">
    <source>
        <dbReference type="Proteomes" id="UP000325415"/>
    </source>
</evidence>
<dbReference type="PANTHER" id="PTHR24221:SF654">
    <property type="entry name" value="ATP-BINDING CASSETTE SUB-FAMILY B MEMBER 6"/>
    <property type="match status" value="1"/>
</dbReference>
<dbReference type="OrthoDB" id="9806127at2"/>
<feature type="compositionally biased region" description="Polar residues" evidence="3">
    <location>
        <begin position="198"/>
        <end position="209"/>
    </location>
</feature>
<comment type="caution">
    <text evidence="5">The sequence shown here is derived from an EMBL/GenBank/DDBJ whole genome shotgun (WGS) entry which is preliminary data.</text>
</comment>
<keyword evidence="2 5" id="KW-0067">ATP-binding</keyword>
<evidence type="ECO:0000256" key="3">
    <source>
        <dbReference type="SAM" id="MobiDB-lite"/>
    </source>
</evidence>
<dbReference type="Gene3D" id="3.40.50.300">
    <property type="entry name" value="P-loop containing nucleotide triphosphate hydrolases"/>
    <property type="match status" value="1"/>
</dbReference>
<feature type="compositionally biased region" description="Low complexity" evidence="3">
    <location>
        <begin position="224"/>
        <end position="244"/>
    </location>
</feature>
<evidence type="ECO:0000313" key="5">
    <source>
        <dbReference type="EMBL" id="KAE8129216.1"/>
    </source>
</evidence>
<dbReference type="PANTHER" id="PTHR24221">
    <property type="entry name" value="ATP-BINDING CASSETTE SUB-FAMILY B"/>
    <property type="match status" value="1"/>
</dbReference>
<evidence type="ECO:0000259" key="4">
    <source>
        <dbReference type="PROSITE" id="PS50893"/>
    </source>
</evidence>
<dbReference type="RefSeq" id="WP_152580422.1">
    <property type="nucleotide sequence ID" value="NZ_JALCCS010000008.1"/>
</dbReference>
<feature type="domain" description="ABC transporter" evidence="4">
    <location>
        <begin position="1"/>
        <end position="243"/>
    </location>
</feature>
<reference evidence="5 6" key="1">
    <citation type="submission" date="2018-04" db="EMBL/GenBank/DDBJ databases">
        <authorList>
            <person name="Eckel V.P."/>
            <person name="Vogel R.F."/>
        </authorList>
    </citation>
    <scope>NUCLEOTIDE SEQUENCE [LARGE SCALE GENOMIC DNA]</scope>
    <source>
        <strain evidence="6">TMW 2.1764</strain>
    </source>
</reference>
<dbReference type="InterPro" id="IPR027417">
    <property type="entry name" value="P-loop_NTPase"/>
</dbReference>
<dbReference type="SUPFAM" id="SSF52540">
    <property type="entry name" value="P-loop containing nucleoside triphosphate hydrolases"/>
    <property type="match status" value="1"/>
</dbReference>
<dbReference type="GO" id="GO:0005524">
    <property type="term" value="F:ATP binding"/>
    <property type="evidence" value="ECO:0007669"/>
    <property type="project" value="UniProtKB-KW"/>
</dbReference>
<dbReference type="Proteomes" id="UP000325415">
    <property type="component" value="Unassembled WGS sequence"/>
</dbReference>
<keyword evidence="1" id="KW-0547">Nucleotide-binding</keyword>
<name>A0A5N6S8F6_9BIFI</name>
<dbReference type="AlphaFoldDB" id="A0A5N6S8F6"/>
<accession>A0A5N6S8F6</accession>
<dbReference type="InterPro" id="IPR017871">
    <property type="entry name" value="ABC_transporter-like_CS"/>
</dbReference>
<keyword evidence="6" id="KW-1185">Reference proteome</keyword>
<feature type="region of interest" description="Disordered" evidence="3">
    <location>
        <begin position="183"/>
        <end position="244"/>
    </location>
</feature>